<accession>A0ABQ8T1I8</accession>
<name>A0ABQ8T1I8_PERAM</name>
<feature type="region of interest" description="Disordered" evidence="1">
    <location>
        <begin position="109"/>
        <end position="128"/>
    </location>
</feature>
<dbReference type="Proteomes" id="UP001148838">
    <property type="component" value="Unassembled WGS sequence"/>
</dbReference>
<dbReference type="EMBL" id="JAJSOF020000017">
    <property type="protein sequence ID" value="KAJ4440339.1"/>
    <property type="molecule type" value="Genomic_DNA"/>
</dbReference>
<comment type="caution">
    <text evidence="2">The sequence shown here is derived from an EMBL/GenBank/DDBJ whole genome shotgun (WGS) entry which is preliminary data.</text>
</comment>
<reference evidence="2 3" key="1">
    <citation type="journal article" date="2022" name="Allergy">
        <title>Genome assembly and annotation of Periplaneta americana reveal a comprehensive cockroach allergen profile.</title>
        <authorList>
            <person name="Wang L."/>
            <person name="Xiong Q."/>
            <person name="Saelim N."/>
            <person name="Wang L."/>
            <person name="Nong W."/>
            <person name="Wan A.T."/>
            <person name="Shi M."/>
            <person name="Liu X."/>
            <person name="Cao Q."/>
            <person name="Hui J.H.L."/>
            <person name="Sookrung N."/>
            <person name="Leung T.F."/>
            <person name="Tungtrongchitr A."/>
            <person name="Tsui S.K.W."/>
        </authorList>
    </citation>
    <scope>NUCLEOTIDE SEQUENCE [LARGE SCALE GENOMIC DNA]</scope>
    <source>
        <strain evidence="2">PWHHKU_190912</strain>
    </source>
</reference>
<protein>
    <submittedName>
        <fullName evidence="2">Uncharacterized protein</fullName>
    </submittedName>
</protein>
<keyword evidence="3" id="KW-1185">Reference proteome</keyword>
<organism evidence="2 3">
    <name type="scientific">Periplaneta americana</name>
    <name type="common">American cockroach</name>
    <name type="synonym">Blatta americana</name>
    <dbReference type="NCBI Taxonomy" id="6978"/>
    <lineage>
        <taxon>Eukaryota</taxon>
        <taxon>Metazoa</taxon>
        <taxon>Ecdysozoa</taxon>
        <taxon>Arthropoda</taxon>
        <taxon>Hexapoda</taxon>
        <taxon>Insecta</taxon>
        <taxon>Pterygota</taxon>
        <taxon>Neoptera</taxon>
        <taxon>Polyneoptera</taxon>
        <taxon>Dictyoptera</taxon>
        <taxon>Blattodea</taxon>
        <taxon>Blattoidea</taxon>
        <taxon>Blattidae</taxon>
        <taxon>Blattinae</taxon>
        <taxon>Periplaneta</taxon>
    </lineage>
</organism>
<feature type="compositionally biased region" description="Low complexity" evidence="1">
    <location>
        <begin position="109"/>
        <end position="125"/>
    </location>
</feature>
<gene>
    <name evidence="2" type="ORF">ANN_08478</name>
</gene>
<sequence>MLKQIRKRKLTGSLAKKKLPTEGCTGEREESSGLKKVDNIKIYDSYAETKRNAKREVAEIGLGTERFGSEQLRYLAGYTAKNKKEILYPNIPSAIRAVPHGPDIPIPLLPESDTLSSTSSSTETESLVDHTYERDNTAAAEARNLMLGHFVCSAAAEALYRWQSLTLFCSSTDRIPYCCAMASTREGNSFCVLEFDTARHCVYPVFLYGCQTWSLTGKQDQTTNVAKENDAQNYGRITEGKNPKCDPVPTSRYTGHHTCSHYIQMEMGWTHGQATRRQMDIPSYHMGPPRRKETSRQTSAQMGRLLQRTGRSTVVQRGKRQKKVETTGETFVHRQEVVKGSERIIVKEIQVLRLKYHV</sequence>
<evidence type="ECO:0000313" key="2">
    <source>
        <dbReference type="EMBL" id="KAJ4440339.1"/>
    </source>
</evidence>
<evidence type="ECO:0000313" key="3">
    <source>
        <dbReference type="Proteomes" id="UP001148838"/>
    </source>
</evidence>
<proteinExistence type="predicted"/>
<evidence type="ECO:0000256" key="1">
    <source>
        <dbReference type="SAM" id="MobiDB-lite"/>
    </source>
</evidence>